<evidence type="ECO:0000256" key="3">
    <source>
        <dbReference type="ARBA" id="ARBA00022692"/>
    </source>
</evidence>
<evidence type="ECO:0000256" key="2">
    <source>
        <dbReference type="ARBA" id="ARBA00022448"/>
    </source>
</evidence>
<feature type="transmembrane region" description="Helical" evidence="6">
    <location>
        <begin position="154"/>
        <end position="173"/>
    </location>
</feature>
<organism evidence="7 8">
    <name type="scientific">Diatrype stigma</name>
    <dbReference type="NCBI Taxonomy" id="117547"/>
    <lineage>
        <taxon>Eukaryota</taxon>
        <taxon>Fungi</taxon>
        <taxon>Dikarya</taxon>
        <taxon>Ascomycota</taxon>
        <taxon>Pezizomycotina</taxon>
        <taxon>Sordariomycetes</taxon>
        <taxon>Xylariomycetidae</taxon>
        <taxon>Xylariales</taxon>
        <taxon>Diatrypaceae</taxon>
        <taxon>Diatrype</taxon>
    </lineage>
</organism>
<name>A0AAN9UL51_9PEZI</name>
<keyword evidence="2" id="KW-0813">Transport</keyword>
<evidence type="ECO:0000256" key="5">
    <source>
        <dbReference type="ARBA" id="ARBA00023136"/>
    </source>
</evidence>
<dbReference type="PANTHER" id="PTHR45649">
    <property type="entry name" value="AMINO-ACID PERMEASE BAT1"/>
    <property type="match status" value="1"/>
</dbReference>
<dbReference type="GO" id="GO:0022857">
    <property type="term" value="F:transmembrane transporter activity"/>
    <property type="evidence" value="ECO:0007669"/>
    <property type="project" value="InterPro"/>
</dbReference>
<proteinExistence type="predicted"/>
<accession>A0AAN9UL51</accession>
<dbReference type="Pfam" id="PF13520">
    <property type="entry name" value="AA_permease_2"/>
    <property type="match status" value="1"/>
</dbReference>
<dbReference type="AlphaFoldDB" id="A0AAN9UL51"/>
<protein>
    <submittedName>
        <fullName evidence="7">Uncharacterized protein</fullName>
    </submittedName>
</protein>
<keyword evidence="4 6" id="KW-1133">Transmembrane helix</keyword>
<evidence type="ECO:0000313" key="7">
    <source>
        <dbReference type="EMBL" id="KAK7750474.1"/>
    </source>
</evidence>
<dbReference type="PANTHER" id="PTHR45649:SF1">
    <property type="entry name" value="TRANSPORTER, PUTATIVE (EUROFUNG)-RELATED"/>
    <property type="match status" value="1"/>
</dbReference>
<feature type="transmembrane region" description="Helical" evidence="6">
    <location>
        <begin position="38"/>
        <end position="59"/>
    </location>
</feature>
<evidence type="ECO:0000313" key="8">
    <source>
        <dbReference type="Proteomes" id="UP001320420"/>
    </source>
</evidence>
<dbReference type="GO" id="GO:0016020">
    <property type="term" value="C:membrane"/>
    <property type="evidence" value="ECO:0007669"/>
    <property type="project" value="UniProtKB-SubCell"/>
</dbReference>
<feature type="transmembrane region" description="Helical" evidence="6">
    <location>
        <begin position="12"/>
        <end position="32"/>
    </location>
</feature>
<dbReference type="EMBL" id="JAKJXP020000063">
    <property type="protein sequence ID" value="KAK7750474.1"/>
    <property type="molecule type" value="Genomic_DNA"/>
</dbReference>
<keyword evidence="5 6" id="KW-0472">Membrane</keyword>
<keyword evidence="8" id="KW-1185">Reference proteome</keyword>
<evidence type="ECO:0000256" key="4">
    <source>
        <dbReference type="ARBA" id="ARBA00022989"/>
    </source>
</evidence>
<comment type="caution">
    <text evidence="7">The sequence shown here is derived from an EMBL/GenBank/DDBJ whole genome shotgun (WGS) entry which is preliminary data.</text>
</comment>
<feature type="transmembrane region" description="Helical" evidence="6">
    <location>
        <begin position="124"/>
        <end position="142"/>
    </location>
</feature>
<evidence type="ECO:0000256" key="6">
    <source>
        <dbReference type="SAM" id="Phobius"/>
    </source>
</evidence>
<gene>
    <name evidence="7" type="ORF">SLS62_007553</name>
</gene>
<reference evidence="7 8" key="1">
    <citation type="submission" date="2024-02" db="EMBL/GenBank/DDBJ databases">
        <title>De novo assembly and annotation of 12 fungi associated with fruit tree decline syndrome in Ontario, Canada.</title>
        <authorList>
            <person name="Sulman M."/>
            <person name="Ellouze W."/>
            <person name="Ilyukhin E."/>
        </authorList>
    </citation>
    <scope>NUCLEOTIDE SEQUENCE [LARGE SCALE GENOMIC DNA]</scope>
    <source>
        <strain evidence="7 8">M11/M66-122</strain>
    </source>
</reference>
<sequence>MTVHPRTRVPVVAVIVVTLIPCLLNLIYIGSSTAFNDVISMSVSGLYASYLLPCSFLLWRRITGQIKPHRSSEEHDAGSHNGRDTDTNILHPLTLDGNGDSDIVLEEQVLEWGPWRVPGILGTLNNTFACVFCIWVLFWDFWPPAKPVTGENMNYSVLVTGSVIIFAVARYFLGGKVGYRGPLVDYEVKGFTSRHG</sequence>
<comment type="subcellular location">
    <subcellularLocation>
        <location evidence="1">Membrane</location>
        <topology evidence="1">Multi-pass membrane protein</topology>
    </subcellularLocation>
</comment>
<dbReference type="InterPro" id="IPR002293">
    <property type="entry name" value="AA/rel_permease1"/>
</dbReference>
<keyword evidence="3 6" id="KW-0812">Transmembrane</keyword>
<dbReference type="Proteomes" id="UP001320420">
    <property type="component" value="Unassembled WGS sequence"/>
</dbReference>
<evidence type="ECO:0000256" key="1">
    <source>
        <dbReference type="ARBA" id="ARBA00004141"/>
    </source>
</evidence>